<sequence length="121" mass="13024">MTSQTTTAAELSEAAAEAIRQLNHLTRQTGSGLEYPGDAYSTVANLSTLAMRLPQALDQIRAFMDRLGHEGHLRSYNGPGDLATRLEDLREGLAAANRCAEALHTCLNRAHNALSSIGYAE</sequence>
<reference evidence="1 2" key="1">
    <citation type="submission" date="2024-11" db="EMBL/GenBank/DDBJ databases">
        <title>The Natural Products Discovery Center: Release of the First 8490 Sequenced Strains for Exploring Actinobacteria Biosynthetic Diversity.</title>
        <authorList>
            <person name="Kalkreuter E."/>
            <person name="Kautsar S.A."/>
            <person name="Yang D."/>
            <person name="Bader C.D."/>
            <person name="Teijaro C.N."/>
            <person name="Fluegel L."/>
            <person name="Davis C.M."/>
            <person name="Simpson J.R."/>
            <person name="Lauterbach L."/>
            <person name="Steele A.D."/>
            <person name="Gui C."/>
            <person name="Meng S."/>
            <person name="Li G."/>
            <person name="Viehrig K."/>
            <person name="Ye F."/>
            <person name="Su P."/>
            <person name="Kiefer A.F."/>
            <person name="Nichols A."/>
            <person name="Cepeda A.J."/>
            <person name="Yan W."/>
            <person name="Fan B."/>
            <person name="Jiang Y."/>
            <person name="Adhikari A."/>
            <person name="Zheng C.-J."/>
            <person name="Schuster L."/>
            <person name="Cowan T.M."/>
            <person name="Smanski M.J."/>
            <person name="Chevrette M.G."/>
            <person name="De Carvalho L.P.S."/>
            <person name="Shen B."/>
        </authorList>
    </citation>
    <scope>NUCLEOTIDE SEQUENCE [LARGE SCALE GENOMIC DNA]</scope>
    <source>
        <strain evidence="1 2">NPDC020863</strain>
    </source>
</reference>
<protein>
    <submittedName>
        <fullName evidence="1">Uncharacterized protein</fullName>
    </submittedName>
</protein>
<comment type="caution">
    <text evidence="1">The sequence shown here is derived from an EMBL/GenBank/DDBJ whole genome shotgun (WGS) entry which is preliminary data.</text>
</comment>
<dbReference type="EMBL" id="JBJDQH010000003">
    <property type="protein sequence ID" value="MFK4265347.1"/>
    <property type="molecule type" value="Genomic_DNA"/>
</dbReference>
<dbReference type="RefSeq" id="WP_404746057.1">
    <property type="nucleotide sequence ID" value="NZ_JBJDQH010000003.1"/>
</dbReference>
<gene>
    <name evidence="1" type="ORF">ACI2L5_10425</name>
</gene>
<name>A0ABW8LHF6_9ACTN</name>
<evidence type="ECO:0000313" key="2">
    <source>
        <dbReference type="Proteomes" id="UP001620295"/>
    </source>
</evidence>
<evidence type="ECO:0000313" key="1">
    <source>
        <dbReference type="EMBL" id="MFK4265347.1"/>
    </source>
</evidence>
<dbReference type="Proteomes" id="UP001620295">
    <property type="component" value="Unassembled WGS sequence"/>
</dbReference>
<accession>A0ABW8LHF6</accession>
<keyword evidence="2" id="KW-1185">Reference proteome</keyword>
<organism evidence="1 2">
    <name type="scientific">Streptomyces milbemycinicus</name>
    <dbReference type="NCBI Taxonomy" id="476552"/>
    <lineage>
        <taxon>Bacteria</taxon>
        <taxon>Bacillati</taxon>
        <taxon>Actinomycetota</taxon>
        <taxon>Actinomycetes</taxon>
        <taxon>Kitasatosporales</taxon>
        <taxon>Streptomycetaceae</taxon>
        <taxon>Streptomyces</taxon>
    </lineage>
</organism>
<proteinExistence type="predicted"/>